<accession>A0A367WRC2</accession>
<feature type="transmembrane region" description="Helical" evidence="1">
    <location>
        <begin position="36"/>
        <end position="54"/>
    </location>
</feature>
<dbReference type="Proteomes" id="UP000252255">
    <property type="component" value="Unassembled WGS sequence"/>
</dbReference>
<reference evidence="2 3" key="1">
    <citation type="submission" date="2014-07" db="EMBL/GenBank/DDBJ databases">
        <title>Draft genome sequence of Thalassospira profundimaris PR54-5.</title>
        <authorList>
            <person name="Lai Q."/>
            <person name="Shao Z."/>
        </authorList>
    </citation>
    <scope>NUCLEOTIDE SEQUENCE [LARGE SCALE GENOMIC DNA]</scope>
    <source>
        <strain evidence="2 3">PR54-5</strain>
    </source>
</reference>
<keyword evidence="1" id="KW-0812">Transmembrane</keyword>
<keyword evidence="1" id="KW-1133">Transmembrane helix</keyword>
<keyword evidence="1" id="KW-0472">Membrane</keyword>
<protein>
    <submittedName>
        <fullName evidence="2">Uncharacterized protein</fullName>
    </submittedName>
</protein>
<gene>
    <name evidence="2" type="ORF">TH30_16230</name>
</gene>
<name>A0A367WRC2_9PROT</name>
<dbReference type="RefSeq" id="WP_181850335.1">
    <property type="nucleotide sequence ID" value="NZ_JPWI01000011.1"/>
</dbReference>
<sequence length="112" mass="12284">MGKKQKSGIATMRAAFGMVNAAIGALFHFLGDRTRLFFFMVAGLLGLLISGNLLGTVKQLEALPDDNDDQGRKNDFRKAQHVRSQSTMISAAKTAAMSHLYANMHKLETGQW</sequence>
<evidence type="ECO:0000313" key="3">
    <source>
        <dbReference type="Proteomes" id="UP000252255"/>
    </source>
</evidence>
<dbReference type="EMBL" id="JPWI01000011">
    <property type="protein sequence ID" value="RCK43917.1"/>
    <property type="molecule type" value="Genomic_DNA"/>
</dbReference>
<organism evidence="2 3">
    <name type="scientific">Thalassospira profundimaris</name>
    <dbReference type="NCBI Taxonomy" id="502049"/>
    <lineage>
        <taxon>Bacteria</taxon>
        <taxon>Pseudomonadati</taxon>
        <taxon>Pseudomonadota</taxon>
        <taxon>Alphaproteobacteria</taxon>
        <taxon>Rhodospirillales</taxon>
        <taxon>Thalassospiraceae</taxon>
        <taxon>Thalassospira</taxon>
    </lineage>
</organism>
<dbReference type="AlphaFoldDB" id="A0A367WRC2"/>
<proteinExistence type="predicted"/>
<evidence type="ECO:0000256" key="1">
    <source>
        <dbReference type="SAM" id="Phobius"/>
    </source>
</evidence>
<feature type="transmembrane region" description="Helical" evidence="1">
    <location>
        <begin position="12"/>
        <end position="30"/>
    </location>
</feature>
<evidence type="ECO:0000313" key="2">
    <source>
        <dbReference type="EMBL" id="RCK43917.1"/>
    </source>
</evidence>
<comment type="caution">
    <text evidence="2">The sequence shown here is derived from an EMBL/GenBank/DDBJ whole genome shotgun (WGS) entry which is preliminary data.</text>
</comment>